<comment type="caution">
    <text evidence="15">The sequence shown here is derived from an EMBL/GenBank/DDBJ whole genome shotgun (WGS) entry which is preliminary data.</text>
</comment>
<dbReference type="PANTHER" id="PTHR32089:SF74">
    <property type="entry name" value="METHYL-ACCEPTING CHEMOTAXIS PROTEIN AER"/>
    <property type="match status" value="1"/>
</dbReference>
<dbReference type="GO" id="GO:0005886">
    <property type="term" value="C:plasma membrane"/>
    <property type="evidence" value="ECO:0007669"/>
    <property type="project" value="UniProtKB-SubCell"/>
</dbReference>
<keyword evidence="16" id="KW-1185">Reference proteome</keyword>
<dbReference type="GO" id="GO:0007165">
    <property type="term" value="P:signal transduction"/>
    <property type="evidence" value="ECO:0007669"/>
    <property type="project" value="UniProtKB-KW"/>
</dbReference>
<dbReference type="SMART" id="SM00283">
    <property type="entry name" value="MA"/>
    <property type="match status" value="1"/>
</dbReference>
<evidence type="ECO:0000256" key="6">
    <source>
        <dbReference type="ARBA" id="ARBA00022692"/>
    </source>
</evidence>
<sequence length="517" mass="55948">MRKNLPVTSNERTFDAAERLISTTDVHGTILHCNDAFVSVSGYTREELIGQPHNLVRHPDMPPLAFKIMWEHLKTGQPWMGLVKNRCKNGDYYWVDAYVSPITKDGNVVGFESVRSCPDREDVARAERLYARLRAGKALPGKGLLSRPWPWLVAAQVLVAGLLLGGYRNEGIALELLSLAAFGGWVSYLHGQALKRLDVLLGGAFRHELAMHTHSRDLGMLGRLKVGIRSEKARLMAIITRIEDAAARVSSRSDNGHVQSRQAREGMASLRQETEQVATAMNEMSATINDVTAHVQETASQADNASRMAREGLEVAGVTREAIAELKNTVDDISGEVQRLAEKTAGIAQVANMIEVISEQTNLLALNAAIEAARAGEQGRGFAVVADEVRQLAGRTRESTGEIQRIVADLTDRASSSVDVAEQGKISAESGLARVVETENTLSGIASAVSRIADMSMQMATAVEQQARVAEDINQQAVNMASLSDAGLSQADSAAGSMEGLQSVATELHDLVVRLKR</sequence>
<protein>
    <submittedName>
        <fullName evidence="15">Chemotaxis protein</fullName>
    </submittedName>
</protein>
<feature type="domain" description="Methyl-accepting transducer" evidence="12">
    <location>
        <begin position="245"/>
        <end position="481"/>
    </location>
</feature>
<keyword evidence="6" id="KW-0812">Transmembrane</keyword>
<keyword evidence="9 11" id="KW-0807">Transducer</keyword>
<dbReference type="PROSITE" id="PS50192">
    <property type="entry name" value="T_SNARE"/>
    <property type="match status" value="1"/>
</dbReference>
<reference evidence="15 16" key="1">
    <citation type="submission" date="2017-08" db="EMBL/GenBank/DDBJ databases">
        <title>A Genome Sequence of Oceanimonas doudoroffii ATCC 27123T.</title>
        <authorList>
            <person name="Brennan M.A."/>
            <person name="Maclea K.S."/>
            <person name="Mcclelland W.D."/>
            <person name="Trachtenberg A.M."/>
        </authorList>
    </citation>
    <scope>NUCLEOTIDE SEQUENCE [LARGE SCALE GENOMIC DNA]</scope>
    <source>
        <strain evidence="15 16">ATCC 27123</strain>
    </source>
</reference>
<dbReference type="Gene3D" id="3.30.450.20">
    <property type="entry name" value="PAS domain"/>
    <property type="match status" value="1"/>
</dbReference>
<dbReference type="InterPro" id="IPR004090">
    <property type="entry name" value="Chemotax_Me-accpt_rcpt"/>
</dbReference>
<feature type="domain" description="PAS" evidence="13">
    <location>
        <begin position="11"/>
        <end position="60"/>
    </location>
</feature>
<evidence type="ECO:0000256" key="11">
    <source>
        <dbReference type="PROSITE-ProRule" id="PRU00284"/>
    </source>
</evidence>
<dbReference type="CDD" id="cd11386">
    <property type="entry name" value="MCP_signal"/>
    <property type="match status" value="1"/>
</dbReference>
<dbReference type="Pfam" id="PF08447">
    <property type="entry name" value="PAS_3"/>
    <property type="match status" value="1"/>
</dbReference>
<evidence type="ECO:0000259" key="12">
    <source>
        <dbReference type="PROSITE" id="PS50111"/>
    </source>
</evidence>
<proteinExistence type="inferred from homology"/>
<keyword evidence="7" id="KW-1133">Transmembrane helix</keyword>
<name>A0A233RC81_9GAMM</name>
<keyword evidence="8" id="KW-0472">Membrane</keyword>
<dbReference type="InterPro" id="IPR035965">
    <property type="entry name" value="PAS-like_dom_sf"/>
</dbReference>
<dbReference type="CDD" id="cd00130">
    <property type="entry name" value="PAS"/>
    <property type="match status" value="1"/>
</dbReference>
<keyword evidence="3" id="KW-0488">Methylation</keyword>
<keyword evidence="5" id="KW-0997">Cell inner membrane</keyword>
<dbReference type="Pfam" id="PF00015">
    <property type="entry name" value="MCPsignal"/>
    <property type="match status" value="1"/>
</dbReference>
<keyword evidence="4" id="KW-0145">Chemotaxis</keyword>
<dbReference type="PROSITE" id="PS50112">
    <property type="entry name" value="PAS"/>
    <property type="match status" value="1"/>
</dbReference>
<dbReference type="PRINTS" id="PR00260">
    <property type="entry name" value="CHEMTRNSDUCR"/>
</dbReference>
<dbReference type="PANTHER" id="PTHR32089">
    <property type="entry name" value="METHYL-ACCEPTING CHEMOTAXIS PROTEIN MCPB"/>
    <property type="match status" value="1"/>
</dbReference>
<evidence type="ECO:0000259" key="13">
    <source>
        <dbReference type="PROSITE" id="PS50112"/>
    </source>
</evidence>
<dbReference type="SUPFAM" id="SSF55785">
    <property type="entry name" value="PYP-like sensor domain (PAS domain)"/>
    <property type="match status" value="1"/>
</dbReference>
<evidence type="ECO:0000256" key="10">
    <source>
        <dbReference type="ARBA" id="ARBA00029447"/>
    </source>
</evidence>
<dbReference type="OrthoDB" id="5675566at2"/>
<dbReference type="FunFam" id="3.30.450.20:FF:000046">
    <property type="entry name" value="Aerotaxis sensor receptor"/>
    <property type="match status" value="1"/>
</dbReference>
<dbReference type="AlphaFoldDB" id="A0A233RC81"/>
<evidence type="ECO:0000259" key="14">
    <source>
        <dbReference type="PROSITE" id="PS50192"/>
    </source>
</evidence>
<dbReference type="GO" id="GO:0052131">
    <property type="term" value="P:positive aerotaxis"/>
    <property type="evidence" value="ECO:0007669"/>
    <property type="project" value="UniProtKB-ARBA"/>
</dbReference>
<evidence type="ECO:0000313" key="16">
    <source>
        <dbReference type="Proteomes" id="UP000242757"/>
    </source>
</evidence>
<dbReference type="GO" id="GO:0004888">
    <property type="term" value="F:transmembrane signaling receptor activity"/>
    <property type="evidence" value="ECO:0007669"/>
    <property type="project" value="InterPro"/>
</dbReference>
<organism evidence="15 16">
    <name type="scientific">Oceanimonas doudoroffii</name>
    <dbReference type="NCBI Taxonomy" id="84158"/>
    <lineage>
        <taxon>Bacteria</taxon>
        <taxon>Pseudomonadati</taxon>
        <taxon>Pseudomonadota</taxon>
        <taxon>Gammaproteobacteria</taxon>
        <taxon>Aeromonadales</taxon>
        <taxon>Aeromonadaceae</taxon>
        <taxon>Oceanimonas</taxon>
    </lineage>
</organism>
<accession>A0A233RC81</accession>
<evidence type="ECO:0000256" key="9">
    <source>
        <dbReference type="ARBA" id="ARBA00023224"/>
    </source>
</evidence>
<keyword evidence="2" id="KW-1003">Cell membrane</keyword>
<dbReference type="PROSITE" id="PS50111">
    <property type="entry name" value="CHEMOTAXIS_TRANSDUC_2"/>
    <property type="match status" value="1"/>
</dbReference>
<dbReference type="InterPro" id="IPR004089">
    <property type="entry name" value="MCPsignal_dom"/>
</dbReference>
<dbReference type="EMBL" id="NBIM01000006">
    <property type="protein sequence ID" value="OXY80995.1"/>
    <property type="molecule type" value="Genomic_DNA"/>
</dbReference>
<dbReference type="Proteomes" id="UP000242757">
    <property type="component" value="Unassembled WGS sequence"/>
</dbReference>
<evidence type="ECO:0000256" key="5">
    <source>
        <dbReference type="ARBA" id="ARBA00022519"/>
    </source>
</evidence>
<dbReference type="Gene3D" id="1.10.287.950">
    <property type="entry name" value="Methyl-accepting chemotaxis protein"/>
    <property type="match status" value="1"/>
</dbReference>
<evidence type="ECO:0000256" key="8">
    <source>
        <dbReference type="ARBA" id="ARBA00023136"/>
    </source>
</evidence>
<feature type="domain" description="T-SNARE coiled-coil homology" evidence="14">
    <location>
        <begin position="432"/>
        <end position="494"/>
    </location>
</feature>
<evidence type="ECO:0000256" key="7">
    <source>
        <dbReference type="ARBA" id="ARBA00022989"/>
    </source>
</evidence>
<comment type="similarity">
    <text evidence="10">Belongs to the methyl-accepting chemotaxis (MCP) protein family.</text>
</comment>
<evidence type="ECO:0000256" key="4">
    <source>
        <dbReference type="ARBA" id="ARBA00022500"/>
    </source>
</evidence>
<dbReference type="InterPro" id="IPR000014">
    <property type="entry name" value="PAS"/>
</dbReference>
<dbReference type="RefSeq" id="WP_094201585.1">
    <property type="nucleotide sequence ID" value="NZ_NBIM01000006.1"/>
</dbReference>
<evidence type="ECO:0000256" key="1">
    <source>
        <dbReference type="ARBA" id="ARBA00004429"/>
    </source>
</evidence>
<dbReference type="SMART" id="SM00091">
    <property type="entry name" value="PAS"/>
    <property type="match status" value="1"/>
</dbReference>
<evidence type="ECO:0000256" key="2">
    <source>
        <dbReference type="ARBA" id="ARBA00022475"/>
    </source>
</evidence>
<dbReference type="NCBIfam" id="TIGR00229">
    <property type="entry name" value="sensory_box"/>
    <property type="match status" value="1"/>
</dbReference>
<gene>
    <name evidence="15" type="ORF">B6S08_14820</name>
</gene>
<comment type="subcellular location">
    <subcellularLocation>
        <location evidence="1">Cell inner membrane</location>
        <topology evidence="1">Multi-pass membrane protein</topology>
    </subcellularLocation>
</comment>
<evidence type="ECO:0000256" key="3">
    <source>
        <dbReference type="ARBA" id="ARBA00022481"/>
    </source>
</evidence>
<evidence type="ECO:0000313" key="15">
    <source>
        <dbReference type="EMBL" id="OXY80995.1"/>
    </source>
</evidence>
<dbReference type="SUPFAM" id="SSF58104">
    <property type="entry name" value="Methyl-accepting chemotaxis protein (MCP) signaling domain"/>
    <property type="match status" value="1"/>
</dbReference>
<dbReference type="InterPro" id="IPR013655">
    <property type="entry name" value="PAS_fold_3"/>
</dbReference>
<dbReference type="FunFam" id="1.10.287.950:FF:000001">
    <property type="entry name" value="Methyl-accepting chemotaxis sensory transducer"/>
    <property type="match status" value="1"/>
</dbReference>
<dbReference type="InterPro" id="IPR000727">
    <property type="entry name" value="T_SNARE_dom"/>
</dbReference>